<feature type="transmembrane region" description="Helical" evidence="7">
    <location>
        <begin position="228"/>
        <end position="252"/>
    </location>
</feature>
<feature type="transmembrane region" description="Helical" evidence="7">
    <location>
        <begin position="428"/>
        <end position="451"/>
    </location>
</feature>
<accession>A0A4P9XQE1</accession>
<dbReference type="OrthoDB" id="10021397at2759"/>
<feature type="transmembrane region" description="Helical" evidence="7">
    <location>
        <begin position="463"/>
        <end position="487"/>
    </location>
</feature>
<feature type="transmembrane region" description="Helical" evidence="7">
    <location>
        <begin position="110"/>
        <end position="128"/>
    </location>
</feature>
<feature type="transmembrane region" description="Helical" evidence="7">
    <location>
        <begin position="534"/>
        <end position="556"/>
    </location>
</feature>
<dbReference type="InterPro" id="IPR036259">
    <property type="entry name" value="MFS_trans_sf"/>
</dbReference>
<keyword evidence="10" id="KW-1185">Reference proteome</keyword>
<dbReference type="GO" id="GO:0022857">
    <property type="term" value="F:transmembrane transporter activity"/>
    <property type="evidence" value="ECO:0007669"/>
    <property type="project" value="InterPro"/>
</dbReference>
<keyword evidence="6 7" id="KW-0472">Membrane</keyword>
<evidence type="ECO:0000256" key="6">
    <source>
        <dbReference type="ARBA" id="ARBA00023136"/>
    </source>
</evidence>
<sequence>MAQVVSEVSDSLATLTGRQDVPSAQQSAASNFADGLSRVSSDTQLESQKCSLKNDDISVIDSPQQPMSLMRTLILFAGLAFCVFLCSLDQTIVATAIPRIASDFNSLTDVAWIGSAYLLATAAVTPLYGRLTAIFGLKQVFLFALAMFLVGSLGCALSNSMVMLIVFRAVSGIGGESMYALALVIITTVSTPKWSATLQGWFGAVFAVSAAVGPLLGGVFTDKLTWRWAFYINLPFGAVSMGIIIFGFYMPPITGSIKEKLRRIDYFGAVLLLIAVITLLLGVSWGGNTYPWDSAVVISLFCVAAVACAAFIWVEGWHAKQPFIPGRVLNSRNVALTMITSFLSGWVIFSLVYYVPLFYQLVRNKSATDAGLMLIPLMVLCCICTAASTMVIGRYGRWTYRSILTFGFLLTILSLGLCLTFWEEEKRVTETVILALLGAGLGSVWQSVYMTAQASCQPRDMPVSTMLCSFFQVMGATIGLAVTGSVFNNASEKYSPELPVSASAAGPALSGSMENIHQLPEDIRALVIHGLIQAFHILFISLIPPTAVAALTSVFIRPRRWSEVQNDAGPGGAAH</sequence>
<evidence type="ECO:0000256" key="7">
    <source>
        <dbReference type="SAM" id="Phobius"/>
    </source>
</evidence>
<feature type="transmembrane region" description="Helical" evidence="7">
    <location>
        <begin position="165"/>
        <end position="186"/>
    </location>
</feature>
<reference evidence="10" key="1">
    <citation type="journal article" date="2018" name="Nat. Microbiol.">
        <title>Leveraging single-cell genomics to expand the fungal tree of life.</title>
        <authorList>
            <person name="Ahrendt S.R."/>
            <person name="Quandt C.A."/>
            <person name="Ciobanu D."/>
            <person name="Clum A."/>
            <person name="Salamov A."/>
            <person name="Andreopoulos B."/>
            <person name="Cheng J.F."/>
            <person name="Woyke T."/>
            <person name="Pelin A."/>
            <person name="Henrissat B."/>
            <person name="Reynolds N.K."/>
            <person name="Benny G.L."/>
            <person name="Smith M.E."/>
            <person name="James T.Y."/>
            <person name="Grigoriev I.V."/>
        </authorList>
    </citation>
    <scope>NUCLEOTIDE SEQUENCE [LARGE SCALE GENOMIC DNA]</scope>
    <source>
        <strain evidence="10">RSA 1356</strain>
    </source>
</reference>
<keyword evidence="5 7" id="KW-1133">Transmembrane helix</keyword>
<evidence type="ECO:0000256" key="3">
    <source>
        <dbReference type="ARBA" id="ARBA00022475"/>
    </source>
</evidence>
<keyword evidence="3" id="KW-1003">Cell membrane</keyword>
<evidence type="ECO:0000313" key="10">
    <source>
        <dbReference type="Proteomes" id="UP000271241"/>
    </source>
</evidence>
<dbReference type="Proteomes" id="UP000271241">
    <property type="component" value="Unassembled WGS sequence"/>
</dbReference>
<dbReference type="EMBL" id="KZ992710">
    <property type="protein sequence ID" value="RKP07500.1"/>
    <property type="molecule type" value="Genomic_DNA"/>
</dbReference>
<keyword evidence="4 7" id="KW-0812">Transmembrane</keyword>
<keyword evidence="2" id="KW-0813">Transport</keyword>
<evidence type="ECO:0000256" key="5">
    <source>
        <dbReference type="ARBA" id="ARBA00022989"/>
    </source>
</evidence>
<dbReference type="CDD" id="cd17502">
    <property type="entry name" value="MFS_Azr1_MDR_like"/>
    <property type="match status" value="1"/>
</dbReference>
<feature type="transmembrane region" description="Helical" evidence="7">
    <location>
        <begin position="198"/>
        <end position="216"/>
    </location>
</feature>
<evidence type="ECO:0000256" key="2">
    <source>
        <dbReference type="ARBA" id="ARBA00022448"/>
    </source>
</evidence>
<dbReference type="GO" id="GO:0005886">
    <property type="term" value="C:plasma membrane"/>
    <property type="evidence" value="ECO:0007669"/>
    <property type="project" value="UniProtKB-SubCell"/>
</dbReference>
<protein>
    <submittedName>
        <fullName evidence="9">Major facilitator superfamily domain-containing protein</fullName>
    </submittedName>
</protein>
<dbReference type="Pfam" id="PF07690">
    <property type="entry name" value="MFS_1"/>
    <property type="match status" value="1"/>
</dbReference>
<proteinExistence type="predicted"/>
<evidence type="ECO:0000259" key="8">
    <source>
        <dbReference type="PROSITE" id="PS50850"/>
    </source>
</evidence>
<feature type="transmembrane region" description="Helical" evidence="7">
    <location>
        <begin position="295"/>
        <end position="314"/>
    </location>
</feature>
<evidence type="ECO:0000256" key="4">
    <source>
        <dbReference type="ARBA" id="ARBA00022692"/>
    </source>
</evidence>
<feature type="transmembrane region" description="Helical" evidence="7">
    <location>
        <begin position="140"/>
        <end position="159"/>
    </location>
</feature>
<dbReference type="Gene3D" id="1.20.1720.10">
    <property type="entry name" value="Multidrug resistance protein D"/>
    <property type="match status" value="1"/>
</dbReference>
<comment type="subcellular location">
    <subcellularLocation>
        <location evidence="1">Cell membrane</location>
        <topology evidence="1">Multi-pass membrane protein</topology>
    </subcellularLocation>
</comment>
<dbReference type="FunFam" id="1.20.1720.10:FF:000004">
    <property type="entry name" value="EmrB/QacA family drug resistance transporter"/>
    <property type="match status" value="1"/>
</dbReference>
<dbReference type="Gene3D" id="1.20.1250.20">
    <property type="entry name" value="MFS general substrate transporter like domains"/>
    <property type="match status" value="1"/>
</dbReference>
<name>A0A4P9XQE1_9FUNG</name>
<evidence type="ECO:0000256" key="1">
    <source>
        <dbReference type="ARBA" id="ARBA00004651"/>
    </source>
</evidence>
<feature type="transmembrane region" description="Helical" evidence="7">
    <location>
        <begin position="371"/>
        <end position="391"/>
    </location>
</feature>
<feature type="transmembrane region" description="Helical" evidence="7">
    <location>
        <begin position="403"/>
        <end position="422"/>
    </location>
</feature>
<evidence type="ECO:0000313" key="9">
    <source>
        <dbReference type="EMBL" id="RKP07500.1"/>
    </source>
</evidence>
<dbReference type="PROSITE" id="PS50850">
    <property type="entry name" value="MFS"/>
    <property type="match status" value="1"/>
</dbReference>
<dbReference type="SUPFAM" id="SSF103473">
    <property type="entry name" value="MFS general substrate transporter"/>
    <property type="match status" value="1"/>
</dbReference>
<dbReference type="PRINTS" id="PR01036">
    <property type="entry name" value="TCRTETB"/>
</dbReference>
<feature type="domain" description="Major facilitator superfamily (MFS) profile" evidence="8">
    <location>
        <begin position="75"/>
        <end position="548"/>
    </location>
</feature>
<dbReference type="PANTHER" id="PTHR23501:SF191">
    <property type="entry name" value="VACUOLAR BASIC AMINO ACID TRANSPORTER 4"/>
    <property type="match status" value="1"/>
</dbReference>
<dbReference type="PANTHER" id="PTHR23501">
    <property type="entry name" value="MAJOR FACILITATOR SUPERFAMILY"/>
    <property type="match status" value="1"/>
</dbReference>
<feature type="transmembrane region" description="Helical" evidence="7">
    <location>
        <begin position="334"/>
        <end position="359"/>
    </location>
</feature>
<dbReference type="AlphaFoldDB" id="A0A4P9XQE1"/>
<feature type="transmembrane region" description="Helical" evidence="7">
    <location>
        <begin position="73"/>
        <end position="98"/>
    </location>
</feature>
<gene>
    <name evidence="9" type="ORF">THASP1DRAFT_24360</name>
</gene>
<feature type="transmembrane region" description="Helical" evidence="7">
    <location>
        <begin position="264"/>
        <end position="283"/>
    </location>
</feature>
<dbReference type="STRING" id="78915.A0A4P9XQE1"/>
<organism evidence="9 10">
    <name type="scientific">Thamnocephalis sphaerospora</name>
    <dbReference type="NCBI Taxonomy" id="78915"/>
    <lineage>
        <taxon>Eukaryota</taxon>
        <taxon>Fungi</taxon>
        <taxon>Fungi incertae sedis</taxon>
        <taxon>Zoopagomycota</taxon>
        <taxon>Zoopagomycotina</taxon>
        <taxon>Zoopagomycetes</taxon>
        <taxon>Zoopagales</taxon>
        <taxon>Sigmoideomycetaceae</taxon>
        <taxon>Thamnocephalis</taxon>
    </lineage>
</organism>
<dbReference type="InterPro" id="IPR020846">
    <property type="entry name" value="MFS_dom"/>
</dbReference>
<dbReference type="InterPro" id="IPR011701">
    <property type="entry name" value="MFS"/>
</dbReference>